<evidence type="ECO:0000313" key="3">
    <source>
        <dbReference type="Proteomes" id="UP001163046"/>
    </source>
</evidence>
<accession>A0A9X0D9K3</accession>
<dbReference type="Proteomes" id="UP001163046">
    <property type="component" value="Unassembled WGS sequence"/>
</dbReference>
<feature type="region of interest" description="Disordered" evidence="1">
    <location>
        <begin position="57"/>
        <end position="81"/>
    </location>
</feature>
<dbReference type="EMBL" id="MU825405">
    <property type="protein sequence ID" value="KAJ7391556.1"/>
    <property type="molecule type" value="Genomic_DNA"/>
</dbReference>
<keyword evidence="3" id="KW-1185">Reference proteome</keyword>
<protein>
    <submittedName>
        <fullName evidence="2">Uncharacterized protein</fullName>
    </submittedName>
</protein>
<gene>
    <name evidence="2" type="ORF">OS493_017251</name>
</gene>
<comment type="caution">
    <text evidence="2">The sequence shown here is derived from an EMBL/GenBank/DDBJ whole genome shotgun (WGS) entry which is preliminary data.</text>
</comment>
<dbReference type="AlphaFoldDB" id="A0A9X0D9K3"/>
<sequence>MALRFGNTTRLHHIDFPAASTESGSQTWEQTIPKTQSEIKPASQGTHKTGKVNVRIRKRQEKESSRKARQDRSTQSLSSAELKSEILNNSGSCGFSQEVIPNRATFSAAITQQSAAMCYMNLTVEWDVLDSFSEFATFLELQNPICPAHLIDTPEKLISVLSCEL</sequence>
<evidence type="ECO:0000313" key="2">
    <source>
        <dbReference type="EMBL" id="KAJ7391556.1"/>
    </source>
</evidence>
<reference evidence="2" key="1">
    <citation type="submission" date="2023-01" db="EMBL/GenBank/DDBJ databases">
        <title>Genome assembly of the deep-sea coral Lophelia pertusa.</title>
        <authorList>
            <person name="Herrera S."/>
            <person name="Cordes E."/>
        </authorList>
    </citation>
    <scope>NUCLEOTIDE SEQUENCE</scope>
    <source>
        <strain evidence="2">USNM1676648</strain>
        <tissue evidence="2">Polyp</tissue>
    </source>
</reference>
<organism evidence="2 3">
    <name type="scientific">Desmophyllum pertusum</name>
    <dbReference type="NCBI Taxonomy" id="174260"/>
    <lineage>
        <taxon>Eukaryota</taxon>
        <taxon>Metazoa</taxon>
        <taxon>Cnidaria</taxon>
        <taxon>Anthozoa</taxon>
        <taxon>Hexacorallia</taxon>
        <taxon>Scleractinia</taxon>
        <taxon>Caryophylliina</taxon>
        <taxon>Caryophylliidae</taxon>
        <taxon>Desmophyllum</taxon>
    </lineage>
</organism>
<feature type="compositionally biased region" description="Basic and acidic residues" evidence="1">
    <location>
        <begin position="60"/>
        <end position="72"/>
    </location>
</feature>
<name>A0A9X0D9K3_9CNID</name>
<dbReference type="OrthoDB" id="5969921at2759"/>
<proteinExistence type="predicted"/>
<evidence type="ECO:0000256" key="1">
    <source>
        <dbReference type="SAM" id="MobiDB-lite"/>
    </source>
</evidence>